<dbReference type="Proteomes" id="UP000271587">
    <property type="component" value="Chromosome"/>
</dbReference>
<feature type="region of interest" description="Disordered" evidence="1">
    <location>
        <begin position="742"/>
        <end position="806"/>
    </location>
</feature>
<feature type="signal peptide" evidence="2">
    <location>
        <begin position="1"/>
        <end position="33"/>
    </location>
</feature>
<feature type="compositionally biased region" description="Polar residues" evidence="1">
    <location>
        <begin position="742"/>
        <end position="768"/>
    </location>
</feature>
<evidence type="ECO:0008006" key="5">
    <source>
        <dbReference type="Google" id="ProtNLM"/>
    </source>
</evidence>
<dbReference type="InterPro" id="IPR051200">
    <property type="entry name" value="Host-pathogen_enzymatic-act"/>
</dbReference>
<dbReference type="OrthoDB" id="7197435at2"/>
<dbReference type="KEGG" id="cgk:CGERO_09175"/>
<dbReference type="InterPro" id="IPR011045">
    <property type="entry name" value="N2O_reductase_N"/>
</dbReference>
<dbReference type="Gene3D" id="2.130.10.10">
    <property type="entry name" value="YVTN repeat-like/Quinoprotein amine dehydrogenase"/>
    <property type="match status" value="1"/>
</dbReference>
<proteinExistence type="predicted"/>
<dbReference type="InterPro" id="IPR015943">
    <property type="entry name" value="WD40/YVTN_repeat-like_dom_sf"/>
</dbReference>
<evidence type="ECO:0000313" key="3">
    <source>
        <dbReference type="EMBL" id="AZA12126.1"/>
    </source>
</evidence>
<accession>A0A3G6J2J7</accession>
<evidence type="ECO:0000256" key="1">
    <source>
        <dbReference type="SAM" id="MobiDB-lite"/>
    </source>
</evidence>
<dbReference type="PANTHER" id="PTHR47197:SF3">
    <property type="entry name" value="DIHYDRO-HEME D1 DEHYDROGENASE"/>
    <property type="match status" value="1"/>
</dbReference>
<evidence type="ECO:0000313" key="4">
    <source>
        <dbReference type="Proteomes" id="UP000271587"/>
    </source>
</evidence>
<feature type="chain" id="PRO_5018198612" description="Virginiamycin B lyase" evidence="2">
    <location>
        <begin position="34"/>
        <end position="848"/>
    </location>
</feature>
<dbReference type="PANTHER" id="PTHR47197">
    <property type="entry name" value="PROTEIN NIRF"/>
    <property type="match status" value="1"/>
</dbReference>
<dbReference type="RefSeq" id="WP_123935253.1">
    <property type="nucleotide sequence ID" value="NZ_CP033897.1"/>
</dbReference>
<evidence type="ECO:0000256" key="2">
    <source>
        <dbReference type="SAM" id="SignalP"/>
    </source>
</evidence>
<dbReference type="EMBL" id="CP033897">
    <property type="protein sequence ID" value="AZA12126.1"/>
    <property type="molecule type" value="Genomic_DNA"/>
</dbReference>
<protein>
    <recommendedName>
        <fullName evidence="5">Virginiamycin B lyase</fullName>
    </recommendedName>
</protein>
<organism evidence="3 4">
    <name type="scientific">Corynebacterium gerontici</name>
    <dbReference type="NCBI Taxonomy" id="2079234"/>
    <lineage>
        <taxon>Bacteria</taxon>
        <taxon>Bacillati</taxon>
        <taxon>Actinomycetota</taxon>
        <taxon>Actinomycetes</taxon>
        <taxon>Mycobacteriales</taxon>
        <taxon>Corynebacteriaceae</taxon>
        <taxon>Corynebacterium</taxon>
    </lineage>
</organism>
<sequence precursor="true">MKRTNFNRRAAAGLLSATMAITPFMVAVPTATADDTQQCAQIKIRPGRGAGELSMDISRNYKPGEVVTIKGSGFEQRPAEVGSFAFKIDDNQNKWPVEQPDTRFDRIDTPATDISIDAASMLSADGSFEVQVKLPENLKDGAHVIRALTGNDGGTATSVPITFTVNSGANDGHCGTLVEGEPATGDESKDTGSTEQPAVEPSESAAPTSKPDTGETKDQDQTSASATVRDVANNERAKTVTANVALEGFAPGVTLTAKVNGQAVLWGTGRNASENPIEVGADGMLEAGITLQPGSAPAGKHTLIVTASDGKTAQAEIVTTAGVQLASTSANSETTVTVYNLPDGAVVTEIGAKGKVFHKANEVEAKNHIATVEGVKLPKDAPVGEPVFVRFVVDGEQQTATGAKITADNSPVAADSYSSTSAQLPTGLYQSAVNASTNELFVTRAVGRPPIKESTLFKLDATTLAVKQQATPAVVDADHPDKGVHAVYGIGLDNQRGLVWVSNTRSGSVAVYKQSDLSLVKQFPAGIVEHARDIAVDESTGKAYVSSPTGNGVIAEVSLDGSVRTIAIGDGFGGTMALALDQSSRTLVTVSLNQPAAALIDLASGNVTRIDLPEGQVDRASGVAWDAKRGNIFVASQGSSNVVVYNVNDKKVVAEVPTGAGALNAVYDPVNDRVYVTNRVGGTVTVLDAESFEISANLPAGANTNHTAVASNGVVYTVQKGATTNEQGESVNLVYRFALNESTTPDEGNSSTTEPTTPGDSGSASEPTTPGDGGTSETEVPDNGSTTQPKPPTQPEPEDPEGGSSVFKPSRILSFVVSAVSSFLPIKWVVKVTVSFGLPSWLTQWWPR</sequence>
<keyword evidence="2" id="KW-0732">Signal</keyword>
<name>A0A3G6J2J7_9CORY</name>
<feature type="region of interest" description="Disordered" evidence="1">
    <location>
        <begin position="168"/>
        <end position="234"/>
    </location>
</feature>
<reference evidence="3 4" key="1">
    <citation type="submission" date="2018-11" db="EMBL/GenBank/DDBJ databases">
        <authorList>
            <person name="Kleinhagauer T."/>
            <person name="Glaeser S.P."/>
            <person name="Spergser J."/>
            <person name="Ruckert C."/>
            <person name="Kaempfer P."/>
            <person name="Busse H.-J."/>
        </authorList>
    </citation>
    <scope>NUCLEOTIDE SEQUENCE [LARGE SCALE GENOMIC DNA]</scope>
    <source>
        <strain evidence="3 4">W8</strain>
    </source>
</reference>
<dbReference type="AlphaFoldDB" id="A0A3G6J2J7"/>
<gene>
    <name evidence="3" type="ORF">CGERO_09175</name>
</gene>
<keyword evidence="4" id="KW-1185">Reference proteome</keyword>
<dbReference type="SUPFAM" id="SSF50956">
    <property type="entry name" value="Thermostable phytase (3-phytase)"/>
    <property type="match status" value="1"/>
</dbReference>
<dbReference type="SUPFAM" id="SSF50974">
    <property type="entry name" value="Nitrous oxide reductase, N-terminal domain"/>
    <property type="match status" value="1"/>
</dbReference>